<protein>
    <recommendedName>
        <fullName evidence="6">Translation initiation factor eIF2B subunit beta</fullName>
    </recommendedName>
    <alternativeName>
        <fullName evidence="7">eIF2B GDP-GTP exchange factor subunit beta</fullName>
    </alternativeName>
</protein>
<dbReference type="GO" id="GO:0003743">
    <property type="term" value="F:translation initiation factor activity"/>
    <property type="evidence" value="ECO:0007669"/>
    <property type="project" value="UniProtKB-KW"/>
</dbReference>
<comment type="subcellular location">
    <subcellularLocation>
        <location evidence="1">Cytoplasm</location>
        <location evidence="1">Cytosol</location>
    </subcellularLocation>
</comment>
<accession>A0AAJ0DJL7</accession>
<keyword evidence="5" id="KW-0648">Protein biosynthesis</keyword>
<dbReference type="Gene3D" id="3.40.50.10470">
    <property type="entry name" value="Translation initiation factor eif-2b, domain 2"/>
    <property type="match status" value="1"/>
</dbReference>
<gene>
    <name evidence="11" type="primary">GCD7</name>
    <name evidence="11" type="ORF">LTR09_003908</name>
</gene>
<comment type="caution">
    <text evidence="11">The sequence shown here is derived from an EMBL/GenBank/DDBJ whole genome shotgun (WGS) entry which is preliminary data.</text>
</comment>
<dbReference type="GO" id="GO:0005829">
    <property type="term" value="C:cytosol"/>
    <property type="evidence" value="ECO:0007669"/>
    <property type="project" value="UniProtKB-SubCell"/>
</dbReference>
<evidence type="ECO:0000256" key="7">
    <source>
        <dbReference type="ARBA" id="ARBA00044228"/>
    </source>
</evidence>
<dbReference type="InterPro" id="IPR037171">
    <property type="entry name" value="NagB/RpiA_transferase-like"/>
</dbReference>
<feature type="region of interest" description="Disordered" evidence="10">
    <location>
        <begin position="108"/>
        <end position="141"/>
    </location>
</feature>
<evidence type="ECO:0000313" key="11">
    <source>
        <dbReference type="EMBL" id="KAK3055354.1"/>
    </source>
</evidence>
<dbReference type="SUPFAM" id="SSF100950">
    <property type="entry name" value="NagB/RpiA/CoA transferase-like"/>
    <property type="match status" value="1"/>
</dbReference>
<dbReference type="AlphaFoldDB" id="A0AAJ0DJL7"/>
<comment type="similarity">
    <text evidence="2 9">Belongs to the eIF-2B alpha/beta/delta subunits family.</text>
</comment>
<dbReference type="GO" id="GO:0005085">
    <property type="term" value="F:guanyl-nucleotide exchange factor activity"/>
    <property type="evidence" value="ECO:0007669"/>
    <property type="project" value="TreeGrafter"/>
</dbReference>
<evidence type="ECO:0000256" key="10">
    <source>
        <dbReference type="SAM" id="MobiDB-lite"/>
    </source>
</evidence>
<evidence type="ECO:0000256" key="6">
    <source>
        <dbReference type="ARBA" id="ARBA00044122"/>
    </source>
</evidence>
<evidence type="ECO:0000256" key="4">
    <source>
        <dbReference type="ARBA" id="ARBA00022540"/>
    </source>
</evidence>
<sequence>MPAATVGQTPSLSTFVKSLKTNSIESSIELLASLLKRRQIKNSRQCALATAQLLLRVVAAERIKDPQKLIDRIRDVGRRLVAAQPREMAVGNIVRRILGVVREVIESQAGDDGSGSSAPSTPTSPAHRQSKRPMISHSFSSFTPLSHSAAMPYDMHPRPGTPMDSSASTVDGMADLAAPRRPGLASSASYASTAPQNASLLSFLEHPLGRSPAGTPPSRNSPRMTPVQSSTELNKEKIDIKAEVIDGIKELLDELEVVDTQIAESALDHIHSNETILTTTSSQTVQKFLSTAARKRKFTVIHAEAYPNDHEITHATILNGGKKSSGEDEEADERWKPLTALGITVILIPDTAVFALMSRINKVILAPHTVLANGSLLAAAGASTIALAAQAHHVPVVVLSGVYKLSPVYPFDTQELIEYGDPGKVVPFEEGDFMSKIDVQNPLYDFVDAELVSLYVTNLGGCAPSFLYRIVADHYRVEDTDLSAKTG</sequence>
<dbReference type="FunFam" id="3.40.50.10470:FF:000008">
    <property type="entry name" value="Translation initiation factor 2B, beta subunit"/>
    <property type="match status" value="1"/>
</dbReference>
<dbReference type="PANTHER" id="PTHR45859:SF1">
    <property type="entry name" value="TRANSLATION INITIATION FACTOR EIF-2B SUBUNIT BETA"/>
    <property type="match status" value="1"/>
</dbReference>
<evidence type="ECO:0000313" key="12">
    <source>
        <dbReference type="Proteomes" id="UP001271007"/>
    </source>
</evidence>
<evidence type="ECO:0000256" key="1">
    <source>
        <dbReference type="ARBA" id="ARBA00004514"/>
    </source>
</evidence>
<proteinExistence type="inferred from homology"/>
<dbReference type="InterPro" id="IPR051855">
    <property type="entry name" value="eIF2B_beta_subunit"/>
</dbReference>
<feature type="region of interest" description="Disordered" evidence="10">
    <location>
        <begin position="206"/>
        <end position="232"/>
    </location>
</feature>
<organism evidence="11 12">
    <name type="scientific">Extremus antarcticus</name>
    <dbReference type="NCBI Taxonomy" id="702011"/>
    <lineage>
        <taxon>Eukaryota</taxon>
        <taxon>Fungi</taxon>
        <taxon>Dikarya</taxon>
        <taxon>Ascomycota</taxon>
        <taxon>Pezizomycotina</taxon>
        <taxon>Dothideomycetes</taxon>
        <taxon>Dothideomycetidae</taxon>
        <taxon>Mycosphaerellales</taxon>
        <taxon>Extremaceae</taxon>
        <taxon>Extremus</taxon>
    </lineage>
</organism>
<keyword evidence="3" id="KW-0963">Cytoplasm</keyword>
<dbReference type="PANTHER" id="PTHR45859">
    <property type="entry name" value="TRANSLATION INITIATION FACTOR EIF-2B SUBUNIT BETA"/>
    <property type="match status" value="1"/>
</dbReference>
<feature type="compositionally biased region" description="Low complexity" evidence="10">
    <location>
        <begin position="110"/>
        <end position="126"/>
    </location>
</feature>
<evidence type="ECO:0000256" key="3">
    <source>
        <dbReference type="ARBA" id="ARBA00022490"/>
    </source>
</evidence>
<reference evidence="11" key="1">
    <citation type="submission" date="2023-04" db="EMBL/GenBank/DDBJ databases">
        <title>Black Yeasts Isolated from many extreme environments.</title>
        <authorList>
            <person name="Coleine C."/>
            <person name="Stajich J.E."/>
            <person name="Selbmann L."/>
        </authorList>
    </citation>
    <scope>NUCLEOTIDE SEQUENCE</scope>
    <source>
        <strain evidence="11">CCFEE 5312</strain>
    </source>
</reference>
<evidence type="ECO:0000256" key="9">
    <source>
        <dbReference type="RuleBase" id="RU003814"/>
    </source>
</evidence>
<dbReference type="Proteomes" id="UP001271007">
    <property type="component" value="Unassembled WGS sequence"/>
</dbReference>
<evidence type="ECO:0000256" key="5">
    <source>
        <dbReference type="ARBA" id="ARBA00022917"/>
    </source>
</evidence>
<feature type="compositionally biased region" description="Polar residues" evidence="10">
    <location>
        <begin position="217"/>
        <end position="232"/>
    </location>
</feature>
<dbReference type="Pfam" id="PF01008">
    <property type="entry name" value="IF-2B"/>
    <property type="match status" value="2"/>
</dbReference>
<keyword evidence="4" id="KW-0396">Initiation factor</keyword>
<feature type="region of interest" description="Disordered" evidence="10">
    <location>
        <begin position="150"/>
        <end position="169"/>
    </location>
</feature>
<dbReference type="EMBL" id="JAWDJX010000009">
    <property type="protein sequence ID" value="KAK3055354.1"/>
    <property type="molecule type" value="Genomic_DNA"/>
</dbReference>
<evidence type="ECO:0000256" key="8">
    <source>
        <dbReference type="ARBA" id="ARBA00046432"/>
    </source>
</evidence>
<dbReference type="GO" id="GO:0005851">
    <property type="term" value="C:eukaryotic translation initiation factor 2B complex"/>
    <property type="evidence" value="ECO:0007669"/>
    <property type="project" value="TreeGrafter"/>
</dbReference>
<keyword evidence="12" id="KW-1185">Reference proteome</keyword>
<dbReference type="InterPro" id="IPR000649">
    <property type="entry name" value="IF-2B-related"/>
</dbReference>
<evidence type="ECO:0000256" key="2">
    <source>
        <dbReference type="ARBA" id="ARBA00007251"/>
    </source>
</evidence>
<comment type="subunit">
    <text evidence="8">Component of the translation initiation factor 2B (eIF2B) complex which is a heterodecamer of two sets of five different subunits: alpha, beta, gamma, delta and epsilon. Subunits alpha, beta and delta comprise a regulatory subcomplex and subunits epsilon and gamma comprise a catalytic subcomplex. Within the complex, the hexameric regulatory complex resides at the center, with the two heterodimeric catalytic subcomplexes bound on opposite sides.</text>
</comment>
<name>A0AAJ0DJL7_9PEZI</name>
<dbReference type="InterPro" id="IPR042529">
    <property type="entry name" value="IF_2B-like_C"/>
</dbReference>